<accession>A0A5J4LAP4</accession>
<dbReference type="PANTHER" id="PTHR43861:SF6">
    <property type="entry name" value="METHYLTRANSFERASE TYPE 11"/>
    <property type="match status" value="1"/>
</dbReference>
<name>A0A5J4LAP4_9ZZZZ</name>
<protein>
    <submittedName>
        <fullName evidence="1">Class I SAM-dependent methyltransferase</fullName>
    </submittedName>
</protein>
<dbReference type="Gene3D" id="3.40.50.150">
    <property type="entry name" value="Vaccinia Virus protein VP39"/>
    <property type="match status" value="1"/>
</dbReference>
<keyword evidence="1" id="KW-0489">Methyltransferase</keyword>
<dbReference type="GO" id="GO:0008168">
    <property type="term" value="F:methyltransferase activity"/>
    <property type="evidence" value="ECO:0007669"/>
    <property type="project" value="UniProtKB-KW"/>
</dbReference>
<gene>
    <name evidence="1" type="ORF">A45J_2390</name>
</gene>
<organism evidence="1">
    <name type="scientific">hot springs metagenome</name>
    <dbReference type="NCBI Taxonomy" id="433727"/>
    <lineage>
        <taxon>unclassified sequences</taxon>
        <taxon>metagenomes</taxon>
        <taxon>ecological metagenomes</taxon>
    </lineage>
</organism>
<keyword evidence="1" id="KW-0808">Transferase</keyword>
<dbReference type="SUPFAM" id="SSF53335">
    <property type="entry name" value="S-adenosyl-L-methionine-dependent methyltransferases"/>
    <property type="match status" value="1"/>
</dbReference>
<dbReference type="CDD" id="cd02440">
    <property type="entry name" value="AdoMet_MTases"/>
    <property type="match status" value="1"/>
</dbReference>
<evidence type="ECO:0000313" key="1">
    <source>
        <dbReference type="EMBL" id="GER94626.1"/>
    </source>
</evidence>
<sequence length="310" mass="35343">MSNAADKYKSLLEDVACNLCGADNYDVIYLPSYEISQPDKIVQTFRSSGDEILIDQLVRCRKCGLQYLNPRIRQDLILEGYSEGTDETFISQAAARERTFEKHLGIIERLVPNKGRILDVGTAGGSFLGVAKSRGWDAAGCEPNRWLSEWGRQRYGIHIHTGTIFDMNLGDASFDVVTLWDVLEHTPNPKSVLLECHRVLKPDGLLIVNYPDIGSSIARLMGRKWVFLLSVHLYYFTVDTIEKMLKLTGFQMINKQKYWQSLELGYIFLRMKPYIAWLSGMGSSLSQALHVQHVPIPYWMGQMMVIARRK</sequence>
<dbReference type="Pfam" id="PF13489">
    <property type="entry name" value="Methyltransf_23"/>
    <property type="match status" value="1"/>
</dbReference>
<dbReference type="PANTHER" id="PTHR43861">
    <property type="entry name" value="TRANS-ACONITATE 2-METHYLTRANSFERASE-RELATED"/>
    <property type="match status" value="1"/>
</dbReference>
<dbReference type="InterPro" id="IPR029063">
    <property type="entry name" value="SAM-dependent_MTases_sf"/>
</dbReference>
<reference evidence="1" key="1">
    <citation type="submission" date="2019-10" db="EMBL/GenBank/DDBJ databases">
        <title>Metagenomic sequencing of thiosulfate-disproportionating enrichment culture.</title>
        <authorList>
            <person name="Umezawa K."/>
            <person name="Kojima H."/>
            <person name="Fukui M."/>
        </authorList>
    </citation>
    <scope>NUCLEOTIDE SEQUENCE</scope>
    <source>
        <strain evidence="1">45J</strain>
    </source>
</reference>
<comment type="caution">
    <text evidence="1">The sequence shown here is derived from an EMBL/GenBank/DDBJ whole genome shotgun (WGS) entry which is preliminary data.</text>
</comment>
<proteinExistence type="predicted"/>
<dbReference type="AlphaFoldDB" id="A0A5J4LAP4"/>
<dbReference type="EMBL" id="BLAB01000001">
    <property type="protein sequence ID" value="GER94626.1"/>
    <property type="molecule type" value="Genomic_DNA"/>
</dbReference>
<dbReference type="GO" id="GO:0032259">
    <property type="term" value="P:methylation"/>
    <property type="evidence" value="ECO:0007669"/>
    <property type="project" value="UniProtKB-KW"/>
</dbReference>